<feature type="compositionally biased region" description="Basic and acidic residues" evidence="19">
    <location>
        <begin position="458"/>
        <end position="474"/>
    </location>
</feature>
<evidence type="ECO:0000256" key="5">
    <source>
        <dbReference type="ARBA" id="ARBA00022448"/>
    </source>
</evidence>
<evidence type="ECO:0000256" key="16">
    <source>
        <dbReference type="PIRSR" id="PIRSR017205-1"/>
    </source>
</evidence>
<keyword evidence="15" id="KW-0676">Redox-active center</keyword>
<dbReference type="PANTHER" id="PTHR12613:SF0">
    <property type="entry name" value="ERO1-LIKE PROTEIN"/>
    <property type="match status" value="1"/>
</dbReference>
<proteinExistence type="inferred from homology"/>
<dbReference type="FunCoup" id="B5RSQ3">
    <property type="interactions" value="801"/>
</dbReference>
<evidence type="ECO:0000256" key="3">
    <source>
        <dbReference type="ARBA" id="ARBA00008277"/>
    </source>
</evidence>
<evidence type="ECO:0000256" key="14">
    <source>
        <dbReference type="ARBA" id="ARBA00023180"/>
    </source>
</evidence>
<evidence type="ECO:0000256" key="13">
    <source>
        <dbReference type="ARBA" id="ARBA00023157"/>
    </source>
</evidence>
<dbReference type="KEGG" id="dha:DEHA2A03476g"/>
<dbReference type="EMBL" id="CR382133">
    <property type="protein sequence ID" value="CAR65359.1"/>
    <property type="molecule type" value="Genomic_DNA"/>
</dbReference>
<evidence type="ECO:0000313" key="21">
    <source>
        <dbReference type="EMBL" id="CAR65359.1"/>
    </source>
</evidence>
<feature type="binding site" evidence="17">
    <location>
        <position position="251"/>
    </location>
    <ligand>
        <name>FAD</name>
        <dbReference type="ChEBI" id="CHEBI:57692"/>
    </ligand>
</feature>
<evidence type="ECO:0000256" key="18">
    <source>
        <dbReference type="PIRSR" id="PIRSR017205-3"/>
    </source>
</evidence>
<dbReference type="GO" id="GO:0071949">
    <property type="term" value="F:FAD binding"/>
    <property type="evidence" value="ECO:0007669"/>
    <property type="project" value="InterPro"/>
</dbReference>
<feature type="binding site" evidence="17">
    <location>
        <position position="168"/>
    </location>
    <ligand>
        <name>FAD</name>
        <dbReference type="ChEBI" id="CHEBI:57692"/>
    </ligand>
</feature>
<feature type="chain" id="PRO_5002837520" evidence="20">
    <location>
        <begin position="21"/>
        <end position="561"/>
    </location>
</feature>
<keyword evidence="12" id="KW-0472">Membrane</keyword>
<keyword evidence="8" id="KW-0256">Endoplasmic reticulum</keyword>
<evidence type="ECO:0000256" key="6">
    <source>
        <dbReference type="ARBA" id="ARBA00022630"/>
    </source>
</evidence>
<dbReference type="Proteomes" id="UP000000599">
    <property type="component" value="Chromosome A"/>
</dbReference>
<keyword evidence="7 20" id="KW-0732">Signal</keyword>
<dbReference type="InParanoid" id="B5RSQ3"/>
<keyword evidence="6" id="KW-0285">Flavoprotein</keyword>
<dbReference type="OMA" id="CYKDRLH"/>
<dbReference type="Pfam" id="PF04137">
    <property type="entry name" value="ERO1"/>
    <property type="match status" value="1"/>
</dbReference>
<comment type="subcellular location">
    <subcellularLocation>
        <location evidence="2">Endoplasmic reticulum membrane</location>
        <topology evidence="2">Peripheral membrane protein</topology>
        <orientation evidence="2">Lumenal side</orientation>
    </subcellularLocation>
</comment>
<evidence type="ECO:0000256" key="15">
    <source>
        <dbReference type="ARBA" id="ARBA00023284"/>
    </source>
</evidence>
<feature type="active site" description="Nucleophile" evidence="16">
    <location>
        <position position="356"/>
    </location>
</feature>
<dbReference type="GeneID" id="8998136"/>
<name>B5RSQ3_DEBHA</name>
<feature type="binding site" evidence="17">
    <location>
        <position position="181"/>
    </location>
    <ligand>
        <name>FAD</name>
        <dbReference type="ChEBI" id="CHEBI:57692"/>
    </ligand>
</feature>
<feature type="region of interest" description="Disordered" evidence="19">
    <location>
        <begin position="458"/>
        <end position="482"/>
    </location>
</feature>
<feature type="binding site" evidence="17">
    <location>
        <position position="170"/>
    </location>
    <ligand>
        <name>FAD</name>
        <dbReference type="ChEBI" id="CHEBI:57692"/>
    </ligand>
</feature>
<protein>
    <submittedName>
        <fullName evidence="21">DEHA2A03476p</fullName>
    </submittedName>
</protein>
<evidence type="ECO:0000256" key="9">
    <source>
        <dbReference type="ARBA" id="ARBA00022827"/>
    </source>
</evidence>
<keyword evidence="5" id="KW-0813">Transport</keyword>
<feature type="binding site" evidence="17">
    <location>
        <position position="222"/>
    </location>
    <ligand>
        <name>FAD</name>
        <dbReference type="ChEBI" id="CHEBI:57692"/>
    </ligand>
</feature>
<dbReference type="InterPro" id="IPR007266">
    <property type="entry name" value="Ero1"/>
</dbReference>
<keyword evidence="11" id="KW-0560">Oxidoreductase</keyword>
<evidence type="ECO:0000256" key="8">
    <source>
        <dbReference type="ARBA" id="ARBA00022824"/>
    </source>
</evidence>
<keyword evidence="22" id="KW-1185">Reference proteome</keyword>
<sequence length="561" mass="64444">MKFSMVATMVFLSQLLLVSGSISLAKFSPFDSPDFCSQIITPTCNTTFSYIDRLNEQIRPYLTSLVETPYFRYFKLNFDKQCKFWDTQHFCATENCAVEILPPSQYNWSNISNDNLKPSKLGQIKRPESTGLADDSASGAETCEDFDYCHIDDDHQCVYVNLLDNPERFTGYGGSQSYDVWKAIYSENCFPNTNPMSMKDVNAEPEQCVEKKLFYRLISGMHASIAVHLSNEYLSPGSGNFEPNLKVFMERVGSFNDRLSNIYFNFALISESIVKLSNFPKLLDTIDHGDDFNQHFLSNSDQNYKQLLSNIVPELSSNLLYNSSTLFNPEVVSPTLKDEFRARFKNVSAIMDCVGCDRCRMWGKLQTIGYGTAFKILFEGDNIDKLKFRRIELVALFNTFDRLSKSIEAINNFKQMYLAHLEDVKKGLVKPGDYEKADAKENGGLDFPFLSSVNFGQDTDKSTKEKTSNSEDLKPAGTSAAKKQPMTFKEEFNKALLEVIDAFFFVITSYKRLPKTIYNISLFKLNHWWNIFIGREEYNQYMEYQLLQNKEQNDYINLFSN</sequence>
<dbReference type="PANTHER" id="PTHR12613">
    <property type="entry name" value="ERO1-RELATED"/>
    <property type="match status" value="1"/>
</dbReference>
<keyword evidence="9 17" id="KW-0274">FAD</keyword>
<keyword evidence="10" id="KW-0249">Electron transport</keyword>
<dbReference type="InterPro" id="IPR037192">
    <property type="entry name" value="ERO1-like_sf"/>
</dbReference>
<dbReference type="AlphaFoldDB" id="B5RSQ3"/>
<feature type="disulfide bond" description="Redox-active" evidence="18">
    <location>
        <begin position="356"/>
        <end position="359"/>
    </location>
</feature>
<dbReference type="GO" id="GO:0016972">
    <property type="term" value="F:thiol oxidase activity"/>
    <property type="evidence" value="ECO:0007669"/>
    <property type="project" value="EnsemblFungi"/>
</dbReference>
<feature type="active site" evidence="16">
    <location>
        <position position="359"/>
    </location>
</feature>
<feature type="binding site" evidence="17">
    <location>
        <position position="219"/>
    </location>
    <ligand>
        <name>FAD</name>
        <dbReference type="ChEBI" id="CHEBI:57692"/>
    </ligand>
</feature>
<dbReference type="SUPFAM" id="SSF110019">
    <property type="entry name" value="ERO1-like"/>
    <property type="match status" value="1"/>
</dbReference>
<evidence type="ECO:0000256" key="7">
    <source>
        <dbReference type="ARBA" id="ARBA00022729"/>
    </source>
</evidence>
<keyword evidence="13 18" id="KW-1015">Disulfide bond</keyword>
<evidence type="ECO:0000256" key="10">
    <source>
        <dbReference type="ARBA" id="ARBA00022982"/>
    </source>
</evidence>
<organism evidence="21 22">
    <name type="scientific">Debaryomyces hansenii (strain ATCC 36239 / CBS 767 / BCRC 21394 / JCM 1990 / NBRC 0083 / IGC 2968)</name>
    <name type="common">Yeast</name>
    <name type="synonym">Torulaspora hansenii</name>
    <dbReference type="NCBI Taxonomy" id="284592"/>
    <lineage>
        <taxon>Eukaryota</taxon>
        <taxon>Fungi</taxon>
        <taxon>Dikarya</taxon>
        <taxon>Ascomycota</taxon>
        <taxon>Saccharomycotina</taxon>
        <taxon>Pichiomycetes</taxon>
        <taxon>Debaryomycetaceae</taxon>
        <taxon>Debaryomyces</taxon>
    </lineage>
</organism>
<evidence type="ECO:0000256" key="17">
    <source>
        <dbReference type="PIRSR" id="PIRSR017205-2"/>
    </source>
</evidence>
<dbReference type="GO" id="GO:0005789">
    <property type="term" value="C:endoplasmic reticulum membrane"/>
    <property type="evidence" value="ECO:0007669"/>
    <property type="project" value="UniProtKB-SubCell"/>
</dbReference>
<dbReference type="eggNOG" id="KOG2608">
    <property type="taxonomic scope" value="Eukaryota"/>
</dbReference>
<evidence type="ECO:0000256" key="2">
    <source>
        <dbReference type="ARBA" id="ARBA00004367"/>
    </source>
</evidence>
<evidence type="ECO:0000256" key="19">
    <source>
        <dbReference type="SAM" id="MobiDB-lite"/>
    </source>
</evidence>
<comment type="cofactor">
    <cofactor evidence="1 17">
        <name>FAD</name>
        <dbReference type="ChEBI" id="CHEBI:57692"/>
    </cofactor>
</comment>
<dbReference type="PIRSF" id="PIRSF017205">
    <property type="entry name" value="ERO1"/>
    <property type="match status" value="1"/>
</dbReference>
<dbReference type="VEuPathDB" id="FungiDB:DEHA2A03476g"/>
<dbReference type="GO" id="GO:0015035">
    <property type="term" value="F:protein-disulfide reductase activity"/>
    <property type="evidence" value="ECO:0007669"/>
    <property type="project" value="InterPro"/>
</dbReference>
<evidence type="ECO:0000256" key="11">
    <source>
        <dbReference type="ARBA" id="ARBA00023002"/>
    </source>
</evidence>
<reference evidence="21 22" key="1">
    <citation type="journal article" date="2004" name="Nature">
        <title>Genome evolution in yeasts.</title>
        <authorList>
            <consortium name="Genolevures"/>
            <person name="Dujon B."/>
            <person name="Sherman D."/>
            <person name="Fischer G."/>
            <person name="Durrens P."/>
            <person name="Casaregola S."/>
            <person name="Lafontaine I."/>
            <person name="de Montigny J."/>
            <person name="Marck C."/>
            <person name="Neuveglise C."/>
            <person name="Talla E."/>
            <person name="Goffard N."/>
            <person name="Frangeul L."/>
            <person name="Aigle M."/>
            <person name="Anthouard V."/>
            <person name="Babour A."/>
            <person name="Barbe V."/>
            <person name="Barnay S."/>
            <person name="Blanchin S."/>
            <person name="Beckerich J.M."/>
            <person name="Beyne E."/>
            <person name="Bleykasten C."/>
            <person name="Boisrame A."/>
            <person name="Boyer J."/>
            <person name="Cattolico L."/>
            <person name="Confanioleri F."/>
            <person name="de Daruvar A."/>
            <person name="Despons L."/>
            <person name="Fabre E."/>
            <person name="Fairhead C."/>
            <person name="Ferry-Dumazet H."/>
            <person name="Groppi A."/>
            <person name="Hantraye F."/>
            <person name="Hennequin C."/>
            <person name="Jauniaux N."/>
            <person name="Joyet P."/>
            <person name="Kachouri R."/>
            <person name="Kerrest A."/>
            <person name="Koszul R."/>
            <person name="Lemaire M."/>
            <person name="Lesur I."/>
            <person name="Ma L."/>
            <person name="Muller H."/>
            <person name="Nicaud J.M."/>
            <person name="Nikolski M."/>
            <person name="Oztas S."/>
            <person name="Ozier-Kalogeropoulos O."/>
            <person name="Pellenz S."/>
            <person name="Potier S."/>
            <person name="Richard G.F."/>
            <person name="Straub M.L."/>
            <person name="Suleau A."/>
            <person name="Swennene D."/>
            <person name="Tekaia F."/>
            <person name="Wesolowski-Louvel M."/>
            <person name="Westhof E."/>
            <person name="Wirth B."/>
            <person name="Zeniou-Meyer M."/>
            <person name="Zivanovic I."/>
            <person name="Bolotin-Fukuhara M."/>
            <person name="Thierry A."/>
            <person name="Bouchier C."/>
            <person name="Caudron B."/>
            <person name="Scarpelli C."/>
            <person name="Gaillardin C."/>
            <person name="Weissenbach J."/>
            <person name="Wincker P."/>
            <person name="Souciet J.L."/>
        </authorList>
    </citation>
    <scope>NUCLEOTIDE SEQUENCE [LARGE SCALE GENOMIC DNA]</scope>
    <source>
        <strain evidence="22">ATCC 36239 / CBS 767 / BCRC 21394 / JCM 1990 / NBRC 0083 / IGC 2968</strain>
    </source>
</reference>
<feature type="disulfide bond" description="Redox-active" evidence="18">
    <location>
        <begin position="91"/>
        <end position="96"/>
    </location>
</feature>
<dbReference type="GO" id="GO:0034975">
    <property type="term" value="P:protein folding in endoplasmic reticulum"/>
    <property type="evidence" value="ECO:0007669"/>
    <property type="project" value="EnsemblFungi"/>
</dbReference>
<evidence type="ECO:0000256" key="12">
    <source>
        <dbReference type="ARBA" id="ARBA00023136"/>
    </source>
</evidence>
<feature type="signal peptide" evidence="20">
    <location>
        <begin position="1"/>
        <end position="20"/>
    </location>
</feature>
<dbReference type="RefSeq" id="XP_002769966.1">
    <property type="nucleotide sequence ID" value="XM_002769920.1"/>
</dbReference>
<keyword evidence="14" id="KW-0325">Glycoprotein</keyword>
<dbReference type="STRING" id="284592.B5RSQ3"/>
<dbReference type="HOGENOM" id="CLU_023061_1_0_1"/>
<evidence type="ECO:0000313" key="22">
    <source>
        <dbReference type="Proteomes" id="UP000000599"/>
    </source>
</evidence>
<comment type="similarity">
    <text evidence="3">Belongs to the EROs family.</text>
</comment>
<evidence type="ECO:0000256" key="4">
    <source>
        <dbReference type="ARBA" id="ARBA00011802"/>
    </source>
</evidence>
<evidence type="ECO:0000256" key="1">
    <source>
        <dbReference type="ARBA" id="ARBA00001974"/>
    </source>
</evidence>
<accession>B5RSQ3</accession>
<gene>
    <name evidence="21" type="ordered locus">DEHA2A03476g</name>
</gene>
<comment type="subunit">
    <text evidence="4">May function both as a monomer and a homodimer.</text>
</comment>
<evidence type="ECO:0000256" key="20">
    <source>
        <dbReference type="SAM" id="SignalP"/>
    </source>
</evidence>
<dbReference type="OrthoDB" id="269384at2759"/>